<dbReference type="EMBL" id="UYRR01031434">
    <property type="protein sequence ID" value="VDK50037.1"/>
    <property type="molecule type" value="Genomic_DNA"/>
</dbReference>
<dbReference type="Proteomes" id="UP000267096">
    <property type="component" value="Unassembled WGS sequence"/>
</dbReference>
<sequence length="145" mass="16325">MKASEGITNGIALVSSNHTVASVARSTQFVMFAAKKWTLLINFGDKMVFELNNARMVSVIIQNEMCLLTVGNGSGSTDVYCCTLHWRKDQIINILKSDAIRAIVTFEVQERVMKVFTLVKNGIEIFRPLMMWSMLVWTLSTEQNS</sequence>
<gene>
    <name evidence="1" type="ORF">ASIM_LOCUS13574</name>
</gene>
<name>A0A3P6QVD6_ANISI</name>
<accession>A0A3P6QVD6</accession>
<protein>
    <submittedName>
        <fullName evidence="1">Uncharacterized protein</fullName>
    </submittedName>
</protein>
<keyword evidence="2" id="KW-1185">Reference proteome</keyword>
<evidence type="ECO:0000313" key="2">
    <source>
        <dbReference type="Proteomes" id="UP000267096"/>
    </source>
</evidence>
<dbReference type="AlphaFoldDB" id="A0A3P6QVD6"/>
<reference evidence="1 2" key="1">
    <citation type="submission" date="2018-11" db="EMBL/GenBank/DDBJ databases">
        <authorList>
            <consortium name="Pathogen Informatics"/>
        </authorList>
    </citation>
    <scope>NUCLEOTIDE SEQUENCE [LARGE SCALE GENOMIC DNA]</scope>
</reference>
<evidence type="ECO:0000313" key="1">
    <source>
        <dbReference type="EMBL" id="VDK50037.1"/>
    </source>
</evidence>
<organism evidence="1 2">
    <name type="scientific">Anisakis simplex</name>
    <name type="common">Herring worm</name>
    <dbReference type="NCBI Taxonomy" id="6269"/>
    <lineage>
        <taxon>Eukaryota</taxon>
        <taxon>Metazoa</taxon>
        <taxon>Ecdysozoa</taxon>
        <taxon>Nematoda</taxon>
        <taxon>Chromadorea</taxon>
        <taxon>Rhabditida</taxon>
        <taxon>Spirurina</taxon>
        <taxon>Ascaridomorpha</taxon>
        <taxon>Ascaridoidea</taxon>
        <taxon>Anisakidae</taxon>
        <taxon>Anisakis</taxon>
        <taxon>Anisakis simplex complex</taxon>
    </lineage>
</organism>
<proteinExistence type="predicted"/>